<comment type="caution">
    <text evidence="2">The sequence shown here is derived from an EMBL/GenBank/DDBJ whole genome shotgun (WGS) entry which is preliminary data.</text>
</comment>
<dbReference type="Gene3D" id="1.20.810.10">
    <property type="entry name" value="Cytochrome Bc1 Complex, Chain C"/>
    <property type="match status" value="1"/>
</dbReference>
<dbReference type="AlphaFoldDB" id="I3IPP1"/>
<name>I3IPP1_9BACT</name>
<feature type="transmembrane region" description="Helical" evidence="1">
    <location>
        <begin position="75"/>
        <end position="94"/>
    </location>
</feature>
<accession>I3IPP1</accession>
<evidence type="ECO:0000313" key="2">
    <source>
        <dbReference type="EMBL" id="GAB63686.1"/>
    </source>
</evidence>
<dbReference type="EMBL" id="BAFH01000004">
    <property type="protein sequence ID" value="GAB63686.1"/>
    <property type="molecule type" value="Genomic_DNA"/>
</dbReference>
<evidence type="ECO:0000313" key="3">
    <source>
        <dbReference type="Proteomes" id="UP000002985"/>
    </source>
</evidence>
<keyword evidence="1" id="KW-0472">Membrane</keyword>
<dbReference type="Proteomes" id="UP000002985">
    <property type="component" value="Unassembled WGS sequence"/>
</dbReference>
<feature type="transmembrane region" description="Helical" evidence="1">
    <location>
        <begin position="129"/>
        <end position="147"/>
    </location>
</feature>
<keyword evidence="3" id="KW-1185">Reference proteome</keyword>
<sequence length="149" mass="17722">MKDYTKHKRPEMLEPFFPNEIFRHIIVSCFFIVIELIAVIVFPLPANLVIKKPDHIPWFLLPVYKLNKLIHHETLFISLLMLFALLFISWPFLVSRKRHTALPINKEQDTRIHHVCYTRRHVNLWQSPIPFTIVIVVIISVVMLCFVNL</sequence>
<reference evidence="2 3" key="1">
    <citation type="journal article" date="2012" name="FEBS Lett.">
        <title>Anammox organism KSU-1 expresses a NirK-type copper-containing nitrite reductase instead of a NirS-type with cytochrome cd1.</title>
        <authorList>
            <person name="Hira D."/>
            <person name="Toh H."/>
            <person name="Migita C.T."/>
            <person name="Okubo H."/>
            <person name="Nishiyama T."/>
            <person name="Hattori M."/>
            <person name="Furukawa K."/>
            <person name="Fujii T."/>
        </authorList>
    </citation>
    <scope>NUCLEOTIDE SEQUENCE [LARGE SCALE GENOMIC DNA]</scope>
</reference>
<proteinExistence type="predicted"/>
<feature type="transmembrane region" description="Helical" evidence="1">
    <location>
        <begin position="21"/>
        <end position="44"/>
    </location>
</feature>
<evidence type="ECO:0000256" key="1">
    <source>
        <dbReference type="SAM" id="Phobius"/>
    </source>
</evidence>
<keyword evidence="1" id="KW-0812">Transmembrane</keyword>
<dbReference type="STRING" id="247490.KSU1_D0377"/>
<organism evidence="2 3">
    <name type="scientific">Candidatus Jettenia caeni</name>
    <dbReference type="NCBI Taxonomy" id="247490"/>
    <lineage>
        <taxon>Bacteria</taxon>
        <taxon>Pseudomonadati</taxon>
        <taxon>Planctomycetota</taxon>
        <taxon>Candidatus Brocadiia</taxon>
        <taxon>Candidatus Brocadiales</taxon>
        <taxon>Candidatus Brocadiaceae</taxon>
        <taxon>Candidatus Jettenia</taxon>
    </lineage>
</organism>
<protein>
    <submittedName>
        <fullName evidence="2">Putative cytochrome b</fullName>
    </submittedName>
</protein>
<keyword evidence="1" id="KW-1133">Transmembrane helix</keyword>
<dbReference type="InterPro" id="IPR027387">
    <property type="entry name" value="Cytb/b6-like_sf"/>
</dbReference>
<gene>
    <name evidence="2" type="ORF">KSU1_D0377</name>
</gene>